<dbReference type="SUPFAM" id="SSF57424">
    <property type="entry name" value="LDL receptor-like module"/>
    <property type="match status" value="1"/>
</dbReference>
<keyword evidence="15" id="KW-1185">Reference proteome</keyword>
<dbReference type="Pfam" id="PF22352">
    <property type="entry name" value="K319L-like_PKD"/>
    <property type="match status" value="1"/>
</dbReference>
<feature type="disulfide bond" evidence="8">
    <location>
        <begin position="333"/>
        <end position="348"/>
    </location>
</feature>
<dbReference type="CDD" id="cd00146">
    <property type="entry name" value="PKD"/>
    <property type="match status" value="1"/>
</dbReference>
<dbReference type="InterPro" id="IPR000601">
    <property type="entry name" value="PKD_dom"/>
</dbReference>
<dbReference type="PROSITE" id="PS50068">
    <property type="entry name" value="LDLRA_2"/>
    <property type="match status" value="1"/>
</dbReference>
<feature type="disulfide bond" evidence="8">
    <location>
        <begin position="314"/>
        <end position="326"/>
    </location>
</feature>
<proteinExistence type="predicted"/>
<evidence type="ECO:0000256" key="6">
    <source>
        <dbReference type="ARBA" id="ARBA00023157"/>
    </source>
</evidence>
<dbReference type="GO" id="GO:0005886">
    <property type="term" value="C:plasma membrane"/>
    <property type="evidence" value="ECO:0007669"/>
    <property type="project" value="TreeGrafter"/>
</dbReference>
<evidence type="ECO:0000256" key="1">
    <source>
        <dbReference type="ARBA" id="ARBA00004370"/>
    </source>
</evidence>
<evidence type="ECO:0000259" key="12">
    <source>
        <dbReference type="PROSITE" id="PS50279"/>
    </source>
</evidence>
<feature type="domain" description="PKD" evidence="11">
    <location>
        <begin position="146"/>
        <end position="232"/>
    </location>
</feature>
<evidence type="ECO:0000256" key="8">
    <source>
        <dbReference type="PROSITE-ProRule" id="PRU00124"/>
    </source>
</evidence>
<dbReference type="PROSITE" id="PS01209">
    <property type="entry name" value="LDLRA_1"/>
    <property type="match status" value="1"/>
</dbReference>
<dbReference type="PROSITE" id="PS00280">
    <property type="entry name" value="BPTI_KUNITZ_1"/>
    <property type="match status" value="2"/>
</dbReference>
<dbReference type="PROSITE" id="PS50986">
    <property type="entry name" value="MANSC"/>
    <property type="match status" value="1"/>
</dbReference>
<evidence type="ECO:0000259" key="13">
    <source>
        <dbReference type="PROSITE" id="PS50986"/>
    </source>
</evidence>
<dbReference type="GO" id="GO:0008544">
    <property type="term" value="P:epidermis development"/>
    <property type="evidence" value="ECO:0007669"/>
    <property type="project" value="TreeGrafter"/>
</dbReference>
<organism evidence="14 15">
    <name type="scientific">Pleurodeles waltl</name>
    <name type="common">Iberian ribbed newt</name>
    <dbReference type="NCBI Taxonomy" id="8319"/>
    <lineage>
        <taxon>Eukaryota</taxon>
        <taxon>Metazoa</taxon>
        <taxon>Chordata</taxon>
        <taxon>Craniata</taxon>
        <taxon>Vertebrata</taxon>
        <taxon>Euteleostomi</taxon>
        <taxon>Amphibia</taxon>
        <taxon>Batrachia</taxon>
        <taxon>Caudata</taxon>
        <taxon>Salamandroidea</taxon>
        <taxon>Salamandridae</taxon>
        <taxon>Pleurodelinae</taxon>
        <taxon>Pleurodeles</taxon>
    </lineage>
</organism>
<dbReference type="Pfam" id="PF00057">
    <property type="entry name" value="Ldl_recept_a"/>
    <property type="match status" value="1"/>
</dbReference>
<dbReference type="CDD" id="cd00112">
    <property type="entry name" value="LDLa"/>
    <property type="match status" value="1"/>
</dbReference>
<keyword evidence="3 10" id="KW-0732">Signal</keyword>
<dbReference type="CDD" id="cd22623">
    <property type="entry name" value="Kunitz_HAI1_1-like"/>
    <property type="match status" value="1"/>
</dbReference>
<evidence type="ECO:0000256" key="4">
    <source>
        <dbReference type="ARBA" id="ARBA00022989"/>
    </source>
</evidence>
<dbReference type="Gene3D" id="4.10.400.10">
    <property type="entry name" value="Low-density Lipoprotein Receptor"/>
    <property type="match status" value="1"/>
</dbReference>
<dbReference type="FunFam" id="4.10.410.10:FF:000006">
    <property type="entry name" value="Serine peptidase inhibitor, Kunitz type 1"/>
    <property type="match status" value="1"/>
</dbReference>
<reference evidence="14" key="1">
    <citation type="journal article" date="2022" name="bioRxiv">
        <title>Sequencing and chromosome-scale assembly of the giantPleurodeles waltlgenome.</title>
        <authorList>
            <person name="Brown T."/>
            <person name="Elewa A."/>
            <person name="Iarovenko S."/>
            <person name="Subramanian E."/>
            <person name="Araus A.J."/>
            <person name="Petzold A."/>
            <person name="Susuki M."/>
            <person name="Suzuki K.-i.T."/>
            <person name="Hayashi T."/>
            <person name="Toyoda A."/>
            <person name="Oliveira C."/>
            <person name="Osipova E."/>
            <person name="Leigh N.D."/>
            <person name="Simon A."/>
            <person name="Yun M.H."/>
        </authorList>
    </citation>
    <scope>NUCLEOTIDE SEQUENCE</scope>
    <source>
        <strain evidence="14">20211129_DDA</strain>
        <tissue evidence="14">Liver</tissue>
    </source>
</reference>
<dbReference type="Gene3D" id="4.10.410.10">
    <property type="entry name" value="Pancreatic trypsin inhibitor Kunitz domain"/>
    <property type="match status" value="2"/>
</dbReference>
<dbReference type="Pfam" id="PF07502">
    <property type="entry name" value="MANEC"/>
    <property type="match status" value="1"/>
</dbReference>
<evidence type="ECO:0008006" key="16">
    <source>
        <dbReference type="Google" id="ProtNLM"/>
    </source>
</evidence>
<dbReference type="GO" id="GO:0004867">
    <property type="term" value="F:serine-type endopeptidase inhibitor activity"/>
    <property type="evidence" value="ECO:0007669"/>
    <property type="project" value="InterPro"/>
</dbReference>
<feature type="disulfide bond" evidence="8">
    <location>
        <begin position="321"/>
        <end position="339"/>
    </location>
</feature>
<sequence length="507" mass="56579">MVPPGRRSAVPLILAALSFVLAPARAQESFGETCLNKFTKGITGFALDLDDSVMNGTTYLSSYPALRRGRDCVRECCKTPGCNLALVQQEAEGDEDVIRACFLINCLYEEAFVCKFARKEGYLNYVEKEVYDSYVAERETVEGDHVPFARAGMDMKVQPMEPVTLSGNESWDKEGIASYEWELISGDSSVEMVKTEPDLLELSNLQVGRYVFQLTVTDTVGQQATDRVSITVLSEEETAEHCLPPIKVGRCRGSFPRWHYNPDSQQCERFTFGGCRGNKNNYVREEQCQQACRNIKDHSPPTSRRLNPVCNEHCLHSQFQCGDGCCIDINQECDGTSDCMDGSDESSCDKFDKGFVKLQSLDIETDKVRCVDFPHTGPCRASFTRWYYDPFKQKCFIFTYGGCSGNTNNFVKEEECLATCNGVSKNDVFGRRLEQSDKQASEGSGSVEVAVAVLLGICILIVLAVLGYCFMKKRNSSRRHQPMANSSTLSTTEDTEHLVYNATTKPV</sequence>
<dbReference type="InterPro" id="IPR013783">
    <property type="entry name" value="Ig-like_fold"/>
</dbReference>
<dbReference type="AlphaFoldDB" id="A0AAV7MVY4"/>
<evidence type="ECO:0000256" key="3">
    <source>
        <dbReference type="ARBA" id="ARBA00022729"/>
    </source>
</evidence>
<evidence type="ECO:0000256" key="5">
    <source>
        <dbReference type="ARBA" id="ARBA00023136"/>
    </source>
</evidence>
<evidence type="ECO:0000256" key="7">
    <source>
        <dbReference type="ARBA" id="ARBA00023180"/>
    </source>
</evidence>
<dbReference type="SMART" id="SM00131">
    <property type="entry name" value="KU"/>
    <property type="match status" value="2"/>
</dbReference>
<dbReference type="GO" id="GO:0060429">
    <property type="term" value="P:epithelium development"/>
    <property type="evidence" value="ECO:0007669"/>
    <property type="project" value="TreeGrafter"/>
</dbReference>
<dbReference type="InterPro" id="IPR036055">
    <property type="entry name" value="LDL_receptor-like_sf"/>
</dbReference>
<dbReference type="Gene3D" id="2.60.40.10">
    <property type="entry name" value="Immunoglobulins"/>
    <property type="match status" value="1"/>
</dbReference>
<comment type="subcellular location">
    <subcellularLocation>
        <location evidence="1">Membrane</location>
    </subcellularLocation>
</comment>
<keyword evidence="4 9" id="KW-1133">Transmembrane helix</keyword>
<dbReference type="InterPro" id="IPR013980">
    <property type="entry name" value="MANSC_dom"/>
</dbReference>
<dbReference type="PRINTS" id="PR00759">
    <property type="entry name" value="BASICPTASE"/>
</dbReference>
<dbReference type="PANTHER" id="PTHR46750">
    <property type="entry name" value="KUNITZ-TYPE PROTEASE INHIBITOR 1"/>
    <property type="match status" value="1"/>
</dbReference>
<evidence type="ECO:0000259" key="11">
    <source>
        <dbReference type="PROSITE" id="PS50093"/>
    </source>
</evidence>
<dbReference type="Proteomes" id="UP001066276">
    <property type="component" value="Chromosome 9"/>
</dbReference>
<feature type="domain" description="BPTI/Kunitz inhibitor" evidence="12">
    <location>
        <begin position="242"/>
        <end position="292"/>
    </location>
</feature>
<accession>A0AAV7MVY4</accession>
<evidence type="ECO:0000313" key="15">
    <source>
        <dbReference type="Proteomes" id="UP001066276"/>
    </source>
</evidence>
<dbReference type="GO" id="GO:0030198">
    <property type="term" value="P:extracellular matrix organization"/>
    <property type="evidence" value="ECO:0007669"/>
    <property type="project" value="TreeGrafter"/>
</dbReference>
<gene>
    <name evidence="14" type="ORF">NDU88_001921</name>
</gene>
<dbReference type="InterPro" id="IPR002223">
    <property type="entry name" value="Kunitz_BPTI"/>
</dbReference>
<feature type="domain" description="MANSC" evidence="13">
    <location>
        <begin position="41"/>
        <end position="125"/>
    </location>
</feature>
<dbReference type="PROSITE" id="PS50279">
    <property type="entry name" value="BPTI_KUNITZ_2"/>
    <property type="match status" value="2"/>
</dbReference>
<feature type="chain" id="PRO_5043933477" description="Kunitz-type protease inhibitor 1" evidence="10">
    <location>
        <begin position="27"/>
        <end position="507"/>
    </location>
</feature>
<comment type="caution">
    <text evidence="14">The sequence shown here is derived from an EMBL/GenBank/DDBJ whole genome shotgun (WGS) entry which is preliminary data.</text>
</comment>
<dbReference type="FunFam" id="2.60.40.10:FF:000061">
    <property type="entry name" value="Dyslexia-associated protein KIAA0319 homolog"/>
    <property type="match status" value="1"/>
</dbReference>
<dbReference type="InterPro" id="IPR020901">
    <property type="entry name" value="Prtase_inh_Kunz-CS"/>
</dbReference>
<dbReference type="SMART" id="SM00089">
    <property type="entry name" value="PKD"/>
    <property type="match status" value="1"/>
</dbReference>
<dbReference type="SMART" id="SM00192">
    <property type="entry name" value="LDLa"/>
    <property type="match status" value="1"/>
</dbReference>
<evidence type="ECO:0000256" key="2">
    <source>
        <dbReference type="ARBA" id="ARBA00022692"/>
    </source>
</evidence>
<dbReference type="SUPFAM" id="SSF57362">
    <property type="entry name" value="BPTI-like"/>
    <property type="match status" value="2"/>
</dbReference>
<dbReference type="InterPro" id="IPR036880">
    <property type="entry name" value="Kunitz_BPTI_sf"/>
</dbReference>
<evidence type="ECO:0000256" key="10">
    <source>
        <dbReference type="SAM" id="SignalP"/>
    </source>
</evidence>
<dbReference type="Pfam" id="PF00014">
    <property type="entry name" value="Kunitz_BPTI"/>
    <property type="match status" value="2"/>
</dbReference>
<feature type="domain" description="BPTI/Kunitz inhibitor" evidence="12">
    <location>
        <begin position="370"/>
        <end position="420"/>
    </location>
</feature>
<dbReference type="SMART" id="SM00765">
    <property type="entry name" value="MANEC"/>
    <property type="match status" value="1"/>
</dbReference>
<dbReference type="InterPro" id="IPR023415">
    <property type="entry name" value="LDLR_class-A_CS"/>
</dbReference>
<evidence type="ECO:0000256" key="9">
    <source>
        <dbReference type="SAM" id="Phobius"/>
    </source>
</evidence>
<keyword evidence="2 9" id="KW-0812">Transmembrane</keyword>
<keyword evidence="5 9" id="KW-0472">Membrane</keyword>
<dbReference type="PANTHER" id="PTHR46750:SF1">
    <property type="entry name" value="KUNITZ-TYPE PROTEASE INHIBITOR 1"/>
    <property type="match status" value="1"/>
</dbReference>
<keyword evidence="6 8" id="KW-1015">Disulfide bond</keyword>
<feature type="transmembrane region" description="Helical" evidence="9">
    <location>
        <begin position="449"/>
        <end position="471"/>
    </location>
</feature>
<dbReference type="InterPro" id="IPR011106">
    <property type="entry name" value="MANSC_N"/>
</dbReference>
<dbReference type="EMBL" id="JANPWB010000013">
    <property type="protein sequence ID" value="KAJ1104510.1"/>
    <property type="molecule type" value="Genomic_DNA"/>
</dbReference>
<evidence type="ECO:0000313" key="14">
    <source>
        <dbReference type="EMBL" id="KAJ1104510.1"/>
    </source>
</evidence>
<protein>
    <recommendedName>
        <fullName evidence="16">Kunitz-type protease inhibitor 1</fullName>
    </recommendedName>
</protein>
<dbReference type="InterPro" id="IPR022409">
    <property type="entry name" value="PKD/Chitinase_dom"/>
</dbReference>
<dbReference type="CDD" id="cd22624">
    <property type="entry name" value="Kunitz_HAI1_2-like"/>
    <property type="match status" value="1"/>
</dbReference>
<name>A0AAV7MVY4_PLEWA</name>
<dbReference type="PROSITE" id="PS50093">
    <property type="entry name" value="PKD"/>
    <property type="match status" value="1"/>
</dbReference>
<dbReference type="InterPro" id="IPR035986">
    <property type="entry name" value="PKD_dom_sf"/>
</dbReference>
<feature type="signal peptide" evidence="10">
    <location>
        <begin position="1"/>
        <end position="26"/>
    </location>
</feature>
<dbReference type="SUPFAM" id="SSF49299">
    <property type="entry name" value="PKD domain"/>
    <property type="match status" value="1"/>
</dbReference>
<dbReference type="InterPro" id="IPR002172">
    <property type="entry name" value="LDrepeatLR_classA_rpt"/>
</dbReference>
<keyword evidence="7" id="KW-0325">Glycoprotein</keyword>